<dbReference type="RefSeq" id="WP_200087527.1">
    <property type="nucleotide sequence ID" value="NZ_CP054706.1"/>
</dbReference>
<evidence type="ECO:0000313" key="4">
    <source>
        <dbReference type="Proteomes" id="UP000595349"/>
    </source>
</evidence>
<dbReference type="InterPro" id="IPR009936">
    <property type="entry name" value="DUF1468"/>
</dbReference>
<dbReference type="AlphaFoldDB" id="A0A7T7CE98"/>
<name>A0A7T7CE98_9BACI</name>
<evidence type="ECO:0000259" key="2">
    <source>
        <dbReference type="Pfam" id="PF07331"/>
    </source>
</evidence>
<proteinExistence type="predicted"/>
<keyword evidence="1" id="KW-0812">Transmembrane</keyword>
<evidence type="ECO:0000313" key="3">
    <source>
        <dbReference type="EMBL" id="QQK78829.1"/>
    </source>
</evidence>
<dbReference type="Proteomes" id="UP000595349">
    <property type="component" value="Chromosome"/>
</dbReference>
<sequence length="145" mass="16310">MKRVDLISSIIVMAVAIFFLYQTFGFPATGTDSETGPEFIPRIFSTLLMILGIILFIKSFITKEEAPTTKVKMIALTIGILFVYLLLINFLGYYSSTILFVLVLLLITNIRKIAFLITVPIMVALFIFVFFENLLTVPIPTGILF</sequence>
<dbReference type="EMBL" id="CP054706">
    <property type="protein sequence ID" value="QQK78829.1"/>
    <property type="molecule type" value="Genomic_DNA"/>
</dbReference>
<protein>
    <submittedName>
        <fullName evidence="3">Tripartite tricarboxylate transporter TctB family protein</fullName>
    </submittedName>
</protein>
<keyword evidence="1" id="KW-0472">Membrane</keyword>
<accession>A0A7T7CE98</accession>
<organism evidence="3 4">
    <name type="scientific">Salicibibacter cibi</name>
    <dbReference type="NCBI Taxonomy" id="2743001"/>
    <lineage>
        <taxon>Bacteria</taxon>
        <taxon>Bacillati</taxon>
        <taxon>Bacillota</taxon>
        <taxon>Bacilli</taxon>
        <taxon>Bacillales</taxon>
        <taxon>Bacillaceae</taxon>
        <taxon>Salicibibacter</taxon>
    </lineage>
</organism>
<keyword evidence="1" id="KW-1133">Transmembrane helix</keyword>
<dbReference type="Pfam" id="PF07331">
    <property type="entry name" value="TctB"/>
    <property type="match status" value="1"/>
</dbReference>
<dbReference type="KEGG" id="scib:HUG20_02200"/>
<feature type="transmembrane region" description="Helical" evidence="1">
    <location>
        <begin position="73"/>
        <end position="106"/>
    </location>
</feature>
<gene>
    <name evidence="3" type="ORF">HUG20_02200</name>
</gene>
<reference evidence="3 4" key="1">
    <citation type="submission" date="2020-06" db="EMBL/GenBank/DDBJ databases">
        <title>Genomic analysis of Salicibibacter sp. NKC21-4.</title>
        <authorList>
            <person name="Oh Y.J."/>
        </authorList>
    </citation>
    <scope>NUCLEOTIDE SEQUENCE [LARGE SCALE GENOMIC DNA]</scope>
    <source>
        <strain evidence="3 4">NKC21-4</strain>
    </source>
</reference>
<feature type="domain" description="DUF1468" evidence="2">
    <location>
        <begin position="7"/>
        <end position="140"/>
    </location>
</feature>
<evidence type="ECO:0000256" key="1">
    <source>
        <dbReference type="SAM" id="Phobius"/>
    </source>
</evidence>
<feature type="transmembrane region" description="Helical" evidence="1">
    <location>
        <begin position="113"/>
        <end position="131"/>
    </location>
</feature>
<feature type="transmembrane region" description="Helical" evidence="1">
    <location>
        <begin position="6"/>
        <end position="27"/>
    </location>
</feature>
<keyword evidence="4" id="KW-1185">Reference proteome</keyword>
<feature type="transmembrane region" description="Helical" evidence="1">
    <location>
        <begin position="39"/>
        <end position="61"/>
    </location>
</feature>